<feature type="domain" description="Cyclic nucleotide-binding" evidence="2">
    <location>
        <begin position="619"/>
        <end position="696"/>
    </location>
</feature>
<keyword evidence="4" id="KW-1185">Reference proteome</keyword>
<dbReference type="SUPFAM" id="SSF55874">
    <property type="entry name" value="ATPase domain of HSP90 chaperone/DNA topoisomerase II/histidine kinase"/>
    <property type="match status" value="1"/>
</dbReference>
<dbReference type="EMBL" id="JAWHQM010000002">
    <property type="protein sequence ID" value="KAK5625070.1"/>
    <property type="molecule type" value="Genomic_DNA"/>
</dbReference>
<dbReference type="NCBIfam" id="NF047352">
    <property type="entry name" value="P_loop_sacsin"/>
    <property type="match status" value="1"/>
</dbReference>
<dbReference type="PANTHER" id="PTHR32387">
    <property type="entry name" value="WU:FJ29H11"/>
    <property type="match status" value="1"/>
</dbReference>
<feature type="region of interest" description="Disordered" evidence="1">
    <location>
        <begin position="1495"/>
        <end position="1514"/>
    </location>
</feature>
<feature type="compositionally biased region" description="Acidic residues" evidence="1">
    <location>
        <begin position="1400"/>
        <end position="1410"/>
    </location>
</feature>
<dbReference type="Proteomes" id="UP001305414">
    <property type="component" value="Unassembled WGS sequence"/>
</dbReference>
<feature type="compositionally biased region" description="Acidic residues" evidence="1">
    <location>
        <begin position="1427"/>
        <end position="1443"/>
    </location>
</feature>
<reference evidence="3 4" key="1">
    <citation type="submission" date="2023-10" db="EMBL/GenBank/DDBJ databases">
        <title>Draft genome sequence of Xylaria bambusicola isolate GMP-LS, the root and basal stem rot pathogen of sugarcane in Indonesia.</title>
        <authorList>
            <person name="Selvaraj P."/>
            <person name="Muralishankar V."/>
            <person name="Muruganantham S."/>
            <person name="Sp S."/>
            <person name="Haryani S."/>
            <person name="Lau K.J.X."/>
            <person name="Naqvi N.I."/>
        </authorList>
    </citation>
    <scope>NUCLEOTIDE SEQUENCE [LARGE SCALE GENOMIC DNA]</scope>
    <source>
        <strain evidence="3">GMP-LS</strain>
    </source>
</reference>
<dbReference type="Gene3D" id="3.30.565.10">
    <property type="entry name" value="Histidine kinase-like ATPase, C-terminal domain"/>
    <property type="match status" value="1"/>
</dbReference>
<dbReference type="PANTHER" id="PTHR32387:SF0">
    <property type="entry name" value="PROTEIN NO VEIN"/>
    <property type="match status" value="1"/>
</dbReference>
<feature type="compositionally biased region" description="Basic and acidic residues" evidence="1">
    <location>
        <begin position="1505"/>
        <end position="1514"/>
    </location>
</feature>
<dbReference type="Pfam" id="PF25794">
    <property type="entry name" value="SACS"/>
    <property type="match status" value="1"/>
</dbReference>
<comment type="caution">
    <text evidence="3">The sequence shown here is derived from an EMBL/GenBank/DDBJ whole genome shotgun (WGS) entry which is preliminary data.</text>
</comment>
<dbReference type="InterPro" id="IPR058210">
    <property type="entry name" value="SACS/Nov_dom"/>
</dbReference>
<evidence type="ECO:0000259" key="2">
    <source>
        <dbReference type="PROSITE" id="PS50042"/>
    </source>
</evidence>
<dbReference type="InterPro" id="IPR036890">
    <property type="entry name" value="HATPase_C_sf"/>
</dbReference>
<feature type="region of interest" description="Disordered" evidence="1">
    <location>
        <begin position="1400"/>
        <end position="1479"/>
    </location>
</feature>
<dbReference type="InterPro" id="IPR052957">
    <property type="entry name" value="Auxin_embryo_med"/>
</dbReference>
<proteinExistence type="predicted"/>
<accession>A0AAN7YUG3</accession>
<evidence type="ECO:0000256" key="1">
    <source>
        <dbReference type="SAM" id="MobiDB-lite"/>
    </source>
</evidence>
<dbReference type="PROSITE" id="PS50042">
    <property type="entry name" value="CNMP_BINDING_3"/>
    <property type="match status" value="1"/>
</dbReference>
<organism evidence="3 4">
    <name type="scientific">Xylaria bambusicola</name>
    <dbReference type="NCBI Taxonomy" id="326684"/>
    <lineage>
        <taxon>Eukaryota</taxon>
        <taxon>Fungi</taxon>
        <taxon>Dikarya</taxon>
        <taxon>Ascomycota</taxon>
        <taxon>Pezizomycotina</taxon>
        <taxon>Sordariomycetes</taxon>
        <taxon>Xylariomycetidae</taxon>
        <taxon>Xylariales</taxon>
        <taxon>Xylariaceae</taxon>
        <taxon>Xylaria</taxon>
    </lineage>
</organism>
<sequence length="1772" mass="202276">MAAAPQFTSVVEARQLVEKIKDEKGFLSEDDLDAIGPPGSRIRQKVENAMLRKDKIIGQGVLTLAKNLYTSNARFLFELLQNADDNNYRRAADRSEEPYVSFQIYPDKVILECNEDGFTPEDLRAICTIGESSKVGTQAYIGEKGIGFKSVFMAAWRVHIQSNAFSFTFTHRIGDSGIGMVSPVWHDPQETLDGSLTRITLFLHHYDSQTLQQQRYNEIVKQFNELQGTVLLFLRKIRQVRIAFYNGAGELISRIQHSIHGNDRVAIQNAFVIGNDPEVVQKKWYHVTKGIAENVPASENRSYAEDKQRADAEAEIVLAFPLTEDSVPIVENQDVFAFLPMRPMGFKFLMHTDFVTEASRQSIVTTSRRNQYLRYGIASCFIMAIQQFCQHPTLQFQWMRWLPMRNAYPWDSFWKGLLDDIDRRISSSSIFRCDTDGQLKKIALLRVLEPVHLDQEGDPLFSDLPSAMYLSRGYGRKDLDLLRPYGLKSISINELVDLISYDLASYDRNHILGRIRSKTKNDDWHSRAARLIILCLCNGTAQQRQAILSMRIIPLSTGTWTSASTGSVYYSHCNGGLQIPLGLDLQLVDQAAAANFDRRALFDALGVSTASVDVVRNEIFSLSETEEKAKLISLQQSVDYLRFMYLTHREDIARTGLERFSAYHIFNGSMRVQNGHKNITYLRSSDKYGPLKLLSDGNFKDYFIHTAYFDNSPPIPPSGSLSWTDWICQYLGVKQNLRLTRWDAKKRQRRFSREFMHVYINHLGKLMDTMRESWHLEAAIILKCPQLIEETKCLLVNCKGGLVAQLRHTYLPLPELERSFSRYALDEKFPFLDLPEATTSGTYQEKWGFLIDVFEVGHREDLHFTLQILKVLSQYKTSKPGTFQPDERFLELYQSIQGLTQASEHRLEARNLVKHFNAATQLVYIPNYGDNINGYVPMAFAKACVWAGSGILRTKYPLEFIYTSEFDLPPAERDSLKIYFKTILEIPDCGWKDYVEEIRAYRQADDTNFEWVNTIYTCIGQLVQLSSTLNTEINEIKWVIEDLLTIIRHVFNSEALIYVPERDSGSWYTVSQCIWSTAVHIQGRVPLKELYPDLEEFFTDLLGVSRLTLEMAYEDLKVKGNSNPEPPIQEVKDTIFAFNALLQSSSTSTPRLDPTELLKSKIFPIRYPQRSVKLKVGSTDFAIVDRELYYEAFASQIKLLDFNLDETRRLDPFINWLGLSRRYLSVAVKEISTIETQSRTLRLLKNSRRSIANKAHGLLRIATHYNSPRTGSLSDRLELYRILRGVRVYEADGIASELHISQDGHDFQFVKATSELHLRDDEDGELRVYVPRDPDRQDLCYFDSLPPRLLGWLMMDPKTNIETSNSDIRALNIVNSILNASKQSMNSILINRGIVDVDISEDEDDDDEGSEPTISTERNFSQHEALQESEELEEQGYSEEPEQAEGPGEQGLGDDEETLREEASEEEASEEEALEEGALEEEALVEEVISAIAASNGRARQRHWRPQERSHDPDPESVIAAAVRNMNTSQSEYAVLLNHVITRAQSAPFPHQGAFDVSGLANALLADEEEGSTGGEWRRRFHSRVPLERDMKIGAAGELFVFEMLSSLNPSLPNFDRTNWQSTIRKYVTVHPNYADMAPWTGRETADIVYKDVSRKFTDLLLDGGYLDNTADVSWEVVRPTYLIEVKTTTQSVNAPFFVSRRQFQRMGEHTISLAVLSDSRHPTIYVVFRVFNVDKDSIGVKIYVDPDKLRRDGALVFTEQVYSVTPGIEGV</sequence>
<gene>
    <name evidence="3" type="ORF">RRF57_000786</name>
</gene>
<name>A0AAN7YUG3_9PEZI</name>
<evidence type="ECO:0000313" key="4">
    <source>
        <dbReference type="Proteomes" id="UP001305414"/>
    </source>
</evidence>
<feature type="compositionally biased region" description="Acidic residues" evidence="1">
    <location>
        <begin position="1452"/>
        <end position="1479"/>
    </location>
</feature>
<dbReference type="InterPro" id="IPR000595">
    <property type="entry name" value="cNMP-bd_dom"/>
</dbReference>
<evidence type="ECO:0000313" key="3">
    <source>
        <dbReference type="EMBL" id="KAK5625070.1"/>
    </source>
</evidence>
<protein>
    <recommendedName>
        <fullName evidence="2">Cyclic nucleotide-binding domain-containing protein</fullName>
    </recommendedName>
</protein>